<evidence type="ECO:0000259" key="5">
    <source>
        <dbReference type="PROSITE" id="PS51635"/>
    </source>
</evidence>
<dbReference type="Gene3D" id="3.40.1090.10">
    <property type="entry name" value="Cytosolic phospholipase A2 catalytic domain"/>
    <property type="match status" value="2"/>
</dbReference>
<dbReference type="GO" id="GO:0016787">
    <property type="term" value="F:hydrolase activity"/>
    <property type="evidence" value="ECO:0007669"/>
    <property type="project" value="UniProtKB-UniRule"/>
</dbReference>
<dbReference type="Proteomes" id="UP000279909">
    <property type="component" value="Unassembled WGS sequence"/>
</dbReference>
<dbReference type="InterPro" id="IPR045943">
    <property type="entry name" value="DUF6363"/>
</dbReference>
<dbReference type="CDD" id="cd07208">
    <property type="entry name" value="Pat_hypo_Ecoli_yjju_like"/>
    <property type="match status" value="1"/>
</dbReference>
<proteinExistence type="predicted"/>
<evidence type="ECO:0000256" key="3">
    <source>
        <dbReference type="ARBA" id="ARBA00023098"/>
    </source>
</evidence>
<dbReference type="InterPro" id="IPR050301">
    <property type="entry name" value="NTE"/>
</dbReference>
<dbReference type="PANTHER" id="PTHR14226:SF25">
    <property type="entry name" value="PHOSPHOESTERASE"/>
    <property type="match status" value="1"/>
</dbReference>
<reference evidence="6 7" key="1">
    <citation type="journal article" date="2014" name="Int. J. Syst. Evol. Microbiol.">
        <title>Lysinibacillus halotolerans sp. nov., isolated from saline-alkaline soil.</title>
        <authorList>
            <person name="Kong D."/>
            <person name="Wang Y."/>
            <person name="Zhao B."/>
            <person name="Li Y."/>
            <person name="Song J."/>
            <person name="Zhai Y."/>
            <person name="Zhang C."/>
            <person name="Wang H."/>
            <person name="Chen X."/>
            <person name="Zhao B."/>
            <person name="Ruan Z."/>
        </authorList>
    </citation>
    <scope>NUCLEOTIDE SEQUENCE [LARGE SCALE GENOMIC DNA]</scope>
    <source>
        <strain evidence="6 7">MCCC 1A12703</strain>
    </source>
</reference>
<evidence type="ECO:0000313" key="6">
    <source>
        <dbReference type="EMBL" id="RNC99443.1"/>
    </source>
</evidence>
<feature type="short sequence motif" description="GXSXG" evidence="4">
    <location>
        <begin position="42"/>
        <end position="46"/>
    </location>
</feature>
<organism evidence="6 7">
    <name type="scientific">Lysinibacillus halotolerans</name>
    <dbReference type="NCBI Taxonomy" id="1368476"/>
    <lineage>
        <taxon>Bacteria</taxon>
        <taxon>Bacillati</taxon>
        <taxon>Bacillota</taxon>
        <taxon>Bacilli</taxon>
        <taxon>Bacillales</taxon>
        <taxon>Bacillaceae</taxon>
        <taxon>Lysinibacillus</taxon>
    </lineage>
</organism>
<comment type="caution">
    <text evidence="6">The sequence shown here is derived from an EMBL/GenBank/DDBJ whole genome shotgun (WGS) entry which is preliminary data.</text>
</comment>
<dbReference type="InterPro" id="IPR002641">
    <property type="entry name" value="PNPLA_dom"/>
</dbReference>
<evidence type="ECO:0000256" key="4">
    <source>
        <dbReference type="PROSITE-ProRule" id="PRU01161"/>
    </source>
</evidence>
<dbReference type="Pfam" id="PF01734">
    <property type="entry name" value="Patatin"/>
    <property type="match status" value="1"/>
</dbReference>
<dbReference type="InterPro" id="IPR016035">
    <property type="entry name" value="Acyl_Trfase/lysoPLipase"/>
</dbReference>
<feature type="active site" description="Proton acceptor" evidence="4">
    <location>
        <position position="164"/>
    </location>
</feature>
<dbReference type="EMBL" id="RHLQ01000015">
    <property type="protein sequence ID" value="RNC99443.1"/>
    <property type="molecule type" value="Genomic_DNA"/>
</dbReference>
<dbReference type="InterPro" id="IPR037483">
    <property type="entry name" value="YjjU-like"/>
</dbReference>
<dbReference type="PANTHER" id="PTHR14226">
    <property type="entry name" value="NEUROPATHY TARGET ESTERASE/SWISS CHEESE D.MELANOGASTER"/>
    <property type="match status" value="1"/>
</dbReference>
<dbReference type="AlphaFoldDB" id="A0A3M8HAI7"/>
<comment type="caution">
    <text evidence="4">Lacks conserved residue(s) required for the propagation of feature annotation.</text>
</comment>
<evidence type="ECO:0000313" key="7">
    <source>
        <dbReference type="Proteomes" id="UP000279909"/>
    </source>
</evidence>
<dbReference type="PROSITE" id="PS51635">
    <property type="entry name" value="PNPLA"/>
    <property type="match status" value="1"/>
</dbReference>
<keyword evidence="1 4" id="KW-0378">Hydrolase</keyword>
<dbReference type="Pfam" id="PF19890">
    <property type="entry name" value="DUF6363"/>
    <property type="match status" value="1"/>
</dbReference>
<protein>
    <submittedName>
        <fullName evidence="6">Patatin family protein</fullName>
    </submittedName>
</protein>
<gene>
    <name evidence="6" type="ORF">EC501_07930</name>
</gene>
<name>A0A3M8HAI7_9BACI</name>
<dbReference type="OrthoDB" id="9802424at2"/>
<sequence>MDELYRNNTSLILEGGTFRTVYTAGILDAFLDQQIMMPYIIGISAGAMNACSYISKQKERTLRVLINFRHDKRYMGFRNFFKEKSIFGLDYAYDLIPNQLDPFDWDTYQKYDGTLLFGVTNAMTGEVEYMNALEMDRKCMMLRATCAIPILFPEIKINDIPYFDGGLADPIPIQKAIDDGFENHVLVLTRPKGYRKKLDSQSKWAMKLLKKKYPKLVELMQVRIDKYNETLALCERLEEEGKAFIFRPEYPMKSMEKDVKVMRQSYEMGYNLANSQMEKLKSFMKAQ</sequence>
<dbReference type="RefSeq" id="WP_122971765.1">
    <property type="nucleotide sequence ID" value="NZ_RHLQ01000015.1"/>
</dbReference>
<evidence type="ECO:0000256" key="2">
    <source>
        <dbReference type="ARBA" id="ARBA00022963"/>
    </source>
</evidence>
<keyword evidence="3 4" id="KW-0443">Lipid metabolism</keyword>
<dbReference type="GO" id="GO:0016042">
    <property type="term" value="P:lipid catabolic process"/>
    <property type="evidence" value="ECO:0007669"/>
    <property type="project" value="UniProtKB-UniRule"/>
</dbReference>
<accession>A0A3M8HAI7</accession>
<dbReference type="SUPFAM" id="SSF52151">
    <property type="entry name" value="FabD/lysophospholipase-like"/>
    <property type="match status" value="1"/>
</dbReference>
<keyword evidence="2 4" id="KW-0442">Lipid degradation</keyword>
<feature type="short sequence motif" description="DGA/G" evidence="4">
    <location>
        <begin position="164"/>
        <end position="166"/>
    </location>
</feature>
<feature type="domain" description="PNPLA" evidence="5">
    <location>
        <begin position="11"/>
        <end position="177"/>
    </location>
</feature>
<keyword evidence="7" id="KW-1185">Reference proteome</keyword>
<feature type="active site" description="Nucleophile" evidence="4">
    <location>
        <position position="44"/>
    </location>
</feature>
<evidence type="ECO:0000256" key="1">
    <source>
        <dbReference type="ARBA" id="ARBA00022801"/>
    </source>
</evidence>